<dbReference type="PANTHER" id="PTHR33619:SF3">
    <property type="entry name" value="POLYSACCHARIDE EXPORT PROTEIN GFCE-RELATED"/>
    <property type="match status" value="1"/>
</dbReference>
<evidence type="ECO:0000256" key="9">
    <source>
        <dbReference type="ARBA" id="ARBA00023065"/>
    </source>
</evidence>
<evidence type="ECO:0000256" key="4">
    <source>
        <dbReference type="ARBA" id="ARBA00022452"/>
    </source>
</evidence>
<dbReference type="GO" id="GO:0015288">
    <property type="term" value="F:porin activity"/>
    <property type="evidence" value="ECO:0007669"/>
    <property type="project" value="UniProtKB-KW"/>
</dbReference>
<dbReference type="InterPro" id="IPR054765">
    <property type="entry name" value="SLBB_dom"/>
</dbReference>
<organism evidence="19 20">
    <name type="scientific">Nitrosospira multiformis</name>
    <dbReference type="NCBI Taxonomy" id="1231"/>
    <lineage>
        <taxon>Bacteria</taxon>
        <taxon>Pseudomonadati</taxon>
        <taxon>Pseudomonadota</taxon>
        <taxon>Betaproteobacteria</taxon>
        <taxon>Nitrosomonadales</taxon>
        <taxon>Nitrosomonadaceae</taxon>
        <taxon>Nitrosospira</taxon>
    </lineage>
</organism>
<sequence>MLSSAFHSSSFPKLRNFYRLAGWKLPSVFFIKVLLLALITPASYCANTDPFGAGQILNLPFAGTPAPGKSALTSKEQKTKEAPQKKDSAESATSEIQTRPPQFFDYSANLNSDVFGANLFTGAFARQGATQFNPDYLIAVGDQIQARFWGAFEHEVMLTVDPKGNIFLPHIGPVRVLGVRNQDLQRVVESAVAKTFRANVNSYASLAAAQPVRVYVGGFVNRPGLYSGTSMDSLLHYLDQAGGIDPTRGSFLNVQVKRGSEIRSTVNLYDFLLDGTMPLIQLGDGDVIFVAPRQHTVKVGGFAENAKRFEFEGEGLTLSHLIKVAKPGAQTTHVRVVRNTGITRNVEYYPLLNANHISLQNGDEVEFTADKKPGTITVRVEGEHLSVQEYVLPYGARLGDLLDQIEFSSRSDADSLQLYRLSTKERQKQMLQTSLKSLEAAVLTARSGTSEEAHLRTEEANLMLQWVERAKSIEPTGQVVIAKAPNRDELLLENGDILRVAAEDGLVLVSGEVLFPTTVAFDPRLGLEEYIEHTGGYTQNANTSRIIVAHRDGSFDDMTSGFFGFGGRGQIRAGDEILVLPKVDQKWRQFAKEVAQIIFQIALSARMATRF</sequence>
<feature type="region of interest" description="Disordered" evidence="15">
    <location>
        <begin position="68"/>
        <end position="96"/>
    </location>
</feature>
<feature type="domain" description="Polysaccharide export protein N-terminal" evidence="16">
    <location>
        <begin position="133"/>
        <end position="196"/>
    </location>
</feature>
<gene>
    <name evidence="19" type="ORF">SAMN05216404_1188</name>
</gene>
<proteinExistence type="inferred from homology"/>
<dbReference type="Proteomes" id="UP000183898">
    <property type="component" value="Unassembled WGS sequence"/>
</dbReference>
<evidence type="ECO:0000256" key="13">
    <source>
        <dbReference type="ARBA" id="ARBA00023237"/>
    </source>
</evidence>
<keyword evidence="5" id="KW-0762">Sugar transport</keyword>
<evidence type="ECO:0000259" key="16">
    <source>
        <dbReference type="Pfam" id="PF02563"/>
    </source>
</evidence>
<evidence type="ECO:0000256" key="3">
    <source>
        <dbReference type="ARBA" id="ARBA00022448"/>
    </source>
</evidence>
<dbReference type="Pfam" id="PF02563">
    <property type="entry name" value="Poly_export"/>
    <property type="match status" value="1"/>
</dbReference>
<keyword evidence="6" id="KW-0812">Transmembrane</keyword>
<dbReference type="InterPro" id="IPR019554">
    <property type="entry name" value="Soluble_ligand-bd"/>
</dbReference>
<comment type="similarity">
    <text evidence="2">Belongs to the BexD/CtrA/VexA family.</text>
</comment>
<dbReference type="Pfam" id="PF22461">
    <property type="entry name" value="SLBB_2"/>
    <property type="match status" value="1"/>
</dbReference>
<evidence type="ECO:0000256" key="2">
    <source>
        <dbReference type="ARBA" id="ARBA00009450"/>
    </source>
</evidence>
<evidence type="ECO:0000259" key="17">
    <source>
        <dbReference type="Pfam" id="PF10531"/>
    </source>
</evidence>
<dbReference type="PANTHER" id="PTHR33619">
    <property type="entry name" value="POLYSACCHARIDE EXPORT PROTEIN GFCE-RELATED"/>
    <property type="match status" value="1"/>
</dbReference>
<dbReference type="GO" id="GO:0046930">
    <property type="term" value="C:pore complex"/>
    <property type="evidence" value="ECO:0007669"/>
    <property type="project" value="UniProtKB-KW"/>
</dbReference>
<evidence type="ECO:0000256" key="11">
    <source>
        <dbReference type="ARBA" id="ARBA00023136"/>
    </source>
</evidence>
<dbReference type="Gene3D" id="3.10.560.10">
    <property type="entry name" value="Outer membrane lipoprotein wza domain like"/>
    <property type="match status" value="2"/>
</dbReference>
<reference evidence="19 20" key="1">
    <citation type="submission" date="2016-10" db="EMBL/GenBank/DDBJ databases">
        <authorList>
            <person name="de Groot N.N."/>
        </authorList>
    </citation>
    <scope>NUCLEOTIDE SEQUENCE [LARGE SCALE GENOMIC DNA]</scope>
    <source>
        <strain evidence="19 20">Nl18</strain>
    </source>
</reference>
<dbReference type="Pfam" id="PF10531">
    <property type="entry name" value="SLBB"/>
    <property type="match status" value="1"/>
</dbReference>
<keyword evidence="7" id="KW-0732">Signal</keyword>
<evidence type="ECO:0000256" key="14">
    <source>
        <dbReference type="ARBA" id="ARBA00023288"/>
    </source>
</evidence>
<keyword evidence="14" id="KW-0449">Lipoprotein</keyword>
<feature type="domain" description="SLBB" evidence="18">
    <location>
        <begin position="213"/>
        <end position="290"/>
    </location>
</feature>
<dbReference type="GO" id="GO:0015159">
    <property type="term" value="F:polysaccharide transmembrane transporter activity"/>
    <property type="evidence" value="ECO:0007669"/>
    <property type="project" value="InterPro"/>
</dbReference>
<keyword evidence="13" id="KW-0998">Cell outer membrane</keyword>
<dbReference type="GO" id="GO:0009279">
    <property type="term" value="C:cell outer membrane"/>
    <property type="evidence" value="ECO:0007669"/>
    <property type="project" value="UniProtKB-SubCell"/>
</dbReference>
<evidence type="ECO:0000313" key="20">
    <source>
        <dbReference type="Proteomes" id="UP000183898"/>
    </source>
</evidence>
<dbReference type="AlphaFoldDB" id="A0A1H8NX07"/>
<feature type="domain" description="Soluble ligand binding" evidence="17">
    <location>
        <begin position="507"/>
        <end position="553"/>
    </location>
</feature>
<feature type="compositionally biased region" description="Basic and acidic residues" evidence="15">
    <location>
        <begin position="75"/>
        <end position="89"/>
    </location>
</feature>
<accession>A0A1H8NX07</accession>
<keyword evidence="10" id="KW-0626">Porin</keyword>
<evidence type="ECO:0000256" key="7">
    <source>
        <dbReference type="ARBA" id="ARBA00022729"/>
    </source>
</evidence>
<evidence type="ECO:0000256" key="8">
    <source>
        <dbReference type="ARBA" id="ARBA00023047"/>
    </source>
</evidence>
<evidence type="ECO:0000256" key="1">
    <source>
        <dbReference type="ARBA" id="ARBA00004571"/>
    </source>
</evidence>
<name>A0A1H8NX07_9PROT</name>
<evidence type="ECO:0000256" key="10">
    <source>
        <dbReference type="ARBA" id="ARBA00023114"/>
    </source>
</evidence>
<keyword evidence="11" id="KW-0472">Membrane</keyword>
<dbReference type="InterPro" id="IPR003715">
    <property type="entry name" value="Poly_export_N"/>
</dbReference>
<keyword evidence="12" id="KW-0564">Palmitate</keyword>
<keyword evidence="9" id="KW-0406">Ion transport</keyword>
<keyword evidence="4" id="KW-1134">Transmembrane beta strand</keyword>
<evidence type="ECO:0000259" key="18">
    <source>
        <dbReference type="Pfam" id="PF22461"/>
    </source>
</evidence>
<dbReference type="GO" id="GO:0006811">
    <property type="term" value="P:monoatomic ion transport"/>
    <property type="evidence" value="ECO:0007669"/>
    <property type="project" value="UniProtKB-KW"/>
</dbReference>
<evidence type="ECO:0000256" key="15">
    <source>
        <dbReference type="SAM" id="MobiDB-lite"/>
    </source>
</evidence>
<evidence type="ECO:0000313" key="19">
    <source>
        <dbReference type="EMBL" id="SEO34169.1"/>
    </source>
</evidence>
<protein>
    <submittedName>
        <fullName evidence="19">Protein involved in polysaccharide export, contains SLBB domain of the beta-grasp fold</fullName>
    </submittedName>
</protein>
<keyword evidence="8" id="KW-0625">Polysaccharide transport</keyword>
<evidence type="ECO:0000256" key="12">
    <source>
        <dbReference type="ARBA" id="ARBA00023139"/>
    </source>
</evidence>
<keyword evidence="3" id="KW-0813">Transport</keyword>
<comment type="subcellular location">
    <subcellularLocation>
        <location evidence="1">Cell outer membrane</location>
        <topology evidence="1">Multi-pass membrane protein</topology>
    </subcellularLocation>
</comment>
<evidence type="ECO:0000256" key="6">
    <source>
        <dbReference type="ARBA" id="ARBA00022692"/>
    </source>
</evidence>
<evidence type="ECO:0000256" key="5">
    <source>
        <dbReference type="ARBA" id="ARBA00022597"/>
    </source>
</evidence>
<dbReference type="EMBL" id="FOCT01000018">
    <property type="protein sequence ID" value="SEO34169.1"/>
    <property type="molecule type" value="Genomic_DNA"/>
</dbReference>
<dbReference type="InterPro" id="IPR049712">
    <property type="entry name" value="Poly_export"/>
</dbReference>